<evidence type="ECO:0000256" key="7">
    <source>
        <dbReference type="SAM" id="Phobius"/>
    </source>
</evidence>
<feature type="domain" description="Major facilitator superfamily (MFS) profile" evidence="8">
    <location>
        <begin position="11"/>
        <end position="388"/>
    </location>
</feature>
<organism evidence="9 10">
    <name type="scientific">Microbulbifer halophilus</name>
    <dbReference type="NCBI Taxonomy" id="453963"/>
    <lineage>
        <taxon>Bacteria</taxon>
        <taxon>Pseudomonadati</taxon>
        <taxon>Pseudomonadota</taxon>
        <taxon>Gammaproteobacteria</taxon>
        <taxon>Cellvibrionales</taxon>
        <taxon>Microbulbiferaceae</taxon>
        <taxon>Microbulbifer</taxon>
    </lineage>
</organism>
<evidence type="ECO:0000256" key="5">
    <source>
        <dbReference type="ARBA" id="ARBA00023136"/>
    </source>
</evidence>
<dbReference type="PROSITE" id="PS00216">
    <property type="entry name" value="SUGAR_TRANSPORT_1"/>
    <property type="match status" value="1"/>
</dbReference>
<evidence type="ECO:0000313" key="9">
    <source>
        <dbReference type="EMBL" id="MFD2310695.1"/>
    </source>
</evidence>
<feature type="transmembrane region" description="Helical" evidence="7">
    <location>
        <begin position="334"/>
        <end position="353"/>
    </location>
</feature>
<comment type="subcellular location">
    <subcellularLocation>
        <location evidence="1">Endomembrane system</location>
        <topology evidence="1">Multi-pass membrane protein</topology>
    </subcellularLocation>
</comment>
<dbReference type="PANTHER" id="PTHR23501">
    <property type="entry name" value="MAJOR FACILITATOR SUPERFAMILY"/>
    <property type="match status" value="1"/>
</dbReference>
<keyword evidence="10" id="KW-1185">Reference proteome</keyword>
<dbReference type="InterPro" id="IPR011701">
    <property type="entry name" value="MFS"/>
</dbReference>
<dbReference type="Proteomes" id="UP001597425">
    <property type="component" value="Unassembled WGS sequence"/>
</dbReference>
<dbReference type="Pfam" id="PF07690">
    <property type="entry name" value="MFS_1"/>
    <property type="match status" value="1"/>
</dbReference>
<feature type="transmembrane region" description="Helical" evidence="7">
    <location>
        <begin position="109"/>
        <end position="131"/>
    </location>
</feature>
<dbReference type="EMBL" id="JBHUJD010000010">
    <property type="protein sequence ID" value="MFD2310695.1"/>
    <property type="molecule type" value="Genomic_DNA"/>
</dbReference>
<dbReference type="InterPro" id="IPR005829">
    <property type="entry name" value="Sugar_transporter_CS"/>
</dbReference>
<feature type="transmembrane region" description="Helical" evidence="7">
    <location>
        <begin position="80"/>
        <end position="97"/>
    </location>
</feature>
<name>A0ABW5EDL1_9GAMM</name>
<feature type="transmembrane region" description="Helical" evidence="7">
    <location>
        <begin position="207"/>
        <end position="226"/>
    </location>
</feature>
<dbReference type="RefSeq" id="WP_265720775.1">
    <property type="nucleotide sequence ID" value="NZ_JAPIVK010000005.1"/>
</dbReference>
<feature type="transmembrane region" description="Helical" evidence="7">
    <location>
        <begin position="271"/>
        <end position="291"/>
    </location>
</feature>
<protein>
    <recommendedName>
        <fullName evidence="6">MFS-type drug efflux transporter P55</fullName>
    </recommendedName>
</protein>
<keyword evidence="5 7" id="KW-0472">Membrane</keyword>
<feature type="transmembrane region" description="Helical" evidence="7">
    <location>
        <begin position="143"/>
        <end position="161"/>
    </location>
</feature>
<reference evidence="10" key="1">
    <citation type="journal article" date="2019" name="Int. J. Syst. Evol. Microbiol.">
        <title>The Global Catalogue of Microorganisms (GCM) 10K type strain sequencing project: providing services to taxonomists for standard genome sequencing and annotation.</title>
        <authorList>
            <consortium name="The Broad Institute Genomics Platform"/>
            <consortium name="The Broad Institute Genome Sequencing Center for Infectious Disease"/>
            <person name="Wu L."/>
            <person name="Ma J."/>
        </authorList>
    </citation>
    <scope>NUCLEOTIDE SEQUENCE [LARGE SCALE GENOMIC DNA]</scope>
    <source>
        <strain evidence="10">KCTC 12848</strain>
    </source>
</reference>
<gene>
    <name evidence="9" type="ORF">ACFSKX_09740</name>
</gene>
<feature type="transmembrane region" description="Helical" evidence="7">
    <location>
        <begin position="297"/>
        <end position="314"/>
    </location>
</feature>
<accession>A0ABW5EDL1</accession>
<dbReference type="InterPro" id="IPR036259">
    <property type="entry name" value="MFS_trans_sf"/>
</dbReference>
<evidence type="ECO:0000256" key="4">
    <source>
        <dbReference type="ARBA" id="ARBA00022989"/>
    </source>
</evidence>
<comment type="caution">
    <text evidence="9">The sequence shown here is derived from an EMBL/GenBank/DDBJ whole genome shotgun (WGS) entry which is preliminary data.</text>
</comment>
<dbReference type="Gene3D" id="1.20.1250.20">
    <property type="entry name" value="MFS general substrate transporter like domains"/>
    <property type="match status" value="1"/>
</dbReference>
<dbReference type="CDD" id="cd17473">
    <property type="entry name" value="MFS_arabinose_efflux_permease_like"/>
    <property type="match status" value="1"/>
</dbReference>
<dbReference type="PANTHER" id="PTHR23501:SF191">
    <property type="entry name" value="VACUOLAR BASIC AMINO ACID TRANSPORTER 4"/>
    <property type="match status" value="1"/>
</dbReference>
<evidence type="ECO:0000256" key="6">
    <source>
        <dbReference type="ARBA" id="ARBA00044273"/>
    </source>
</evidence>
<evidence type="ECO:0000256" key="1">
    <source>
        <dbReference type="ARBA" id="ARBA00004127"/>
    </source>
</evidence>
<proteinExistence type="predicted"/>
<sequence>MNHTERHLAGRRIALLCLAALTVMSGATIAPSLPALQLHFVDNPHSELLTRLVLTLPALFIALFAPLAGVVSDRFGRRPLLLASILLYALAGSSALLQDSLAGILAGRALLGIAVAGTMTSVTALAGDYFSGAAREKFMTQQTAFISFGGVVFLVGGGLLADLHWRAPFAIYGTALLLLPAAALFLREPTAGGRSVAGNAAPGGVRLALAAVFAAAIVNSLAFYLIPTQLPFLLRDIGIDRPSLTGIAIGGGNLLGAISSLLLYRRLLARLGTAGVFAFCFAVMACGLMLVAGSGGFTAVVLAMALFGIGMGSVMPHLANTAIGLAPPGMRGRVSGVLTASIFFGQFLSPLISQPWARHFGLADSFTHMGALLLLLAAVALVVPLRRRRAVSTADLPRRTTGNSATDIS</sequence>
<dbReference type="PROSITE" id="PS50850">
    <property type="entry name" value="MFS"/>
    <property type="match status" value="1"/>
</dbReference>
<evidence type="ECO:0000259" key="8">
    <source>
        <dbReference type="PROSITE" id="PS50850"/>
    </source>
</evidence>
<evidence type="ECO:0000256" key="2">
    <source>
        <dbReference type="ARBA" id="ARBA00022448"/>
    </source>
</evidence>
<evidence type="ECO:0000313" key="10">
    <source>
        <dbReference type="Proteomes" id="UP001597425"/>
    </source>
</evidence>
<evidence type="ECO:0000256" key="3">
    <source>
        <dbReference type="ARBA" id="ARBA00022692"/>
    </source>
</evidence>
<keyword evidence="2" id="KW-0813">Transport</keyword>
<feature type="transmembrane region" description="Helical" evidence="7">
    <location>
        <begin position="167"/>
        <end position="186"/>
    </location>
</feature>
<dbReference type="SUPFAM" id="SSF103473">
    <property type="entry name" value="MFS general substrate transporter"/>
    <property type="match status" value="1"/>
</dbReference>
<feature type="transmembrane region" description="Helical" evidence="7">
    <location>
        <begin position="365"/>
        <end position="383"/>
    </location>
</feature>
<feature type="transmembrane region" description="Helical" evidence="7">
    <location>
        <begin position="48"/>
        <end position="68"/>
    </location>
</feature>
<keyword evidence="4 7" id="KW-1133">Transmembrane helix</keyword>
<keyword evidence="3 7" id="KW-0812">Transmembrane</keyword>
<feature type="transmembrane region" description="Helical" evidence="7">
    <location>
        <begin position="246"/>
        <end position="264"/>
    </location>
</feature>
<dbReference type="InterPro" id="IPR020846">
    <property type="entry name" value="MFS_dom"/>
</dbReference>